<sequence length="455" mass="51167">MLKPELLSPAGSLKNMRYAFAYGADAVYAGQPRYSLRVRNNEFTHEILAKGINEAHELGKKFYVVVNIAPHNAKLKTFIRDLTPVVAMQPDALIMSDPGLIMLVREAFPQMPIHLSVQANAVNWATVKFWQQMGLTRVILSRELSLDEIAEIRQQVPEMEIEIFVHGALCMAYSGRCLLSGYLNKRDPNQGTCTNACRWEYKVEEGKQDEVGNIVGFHEPVKVQEPTLGVGATTDRVFLLEEKMKPGEVMSAFEDEHGTYIMNSKDLRAVAHVERLSQMGVHSLKIEGRTKSFYYCARTAQVYRRAIDDAAAGKPFDPALLETLEGLAHRGYTEGFLRRHTHDSYQNYEQGFSISERQQFVGEFTGERRGDWAQIAVKNKFMLGDSVEIMTPEGNLNCTLETMQNDKGSAVDMAPGDGHRVWIPVPESVNLAFALLLRNFTDGNSTYDPHGKNRT</sequence>
<accession>A0A1I3WTP9</accession>
<dbReference type="Pfam" id="PF01136">
    <property type="entry name" value="Peptidase_U32"/>
    <property type="match status" value="1"/>
</dbReference>
<dbReference type="PANTHER" id="PTHR30217">
    <property type="entry name" value="PEPTIDASE U32 FAMILY"/>
    <property type="match status" value="1"/>
</dbReference>
<organism evidence="5 6">
    <name type="scientific">Candidatus Pantoea symbiotica</name>
    <dbReference type="NCBI Taxonomy" id="1884370"/>
    <lineage>
        <taxon>Bacteria</taxon>
        <taxon>Pseudomonadati</taxon>
        <taxon>Pseudomonadota</taxon>
        <taxon>Gammaproteobacteria</taxon>
        <taxon>Enterobacterales</taxon>
        <taxon>Erwiniaceae</taxon>
        <taxon>Pantoea</taxon>
    </lineage>
</organism>
<dbReference type="PROSITE" id="PS01276">
    <property type="entry name" value="PEPTIDASE_U32"/>
    <property type="match status" value="1"/>
</dbReference>
<dbReference type="Proteomes" id="UP000198841">
    <property type="component" value="Unassembled WGS sequence"/>
</dbReference>
<dbReference type="Gene3D" id="2.40.30.10">
    <property type="entry name" value="Translation factors"/>
    <property type="match status" value="1"/>
</dbReference>
<dbReference type="RefSeq" id="WP_008104911.1">
    <property type="nucleotide sequence ID" value="NZ_FOSD01000004.1"/>
</dbReference>
<comment type="similarity">
    <text evidence="3">Belongs to the peptidase U32 family.</text>
</comment>
<evidence type="ECO:0000259" key="4">
    <source>
        <dbReference type="Pfam" id="PF16325"/>
    </source>
</evidence>
<feature type="domain" description="Peptidase family U32 C-terminal" evidence="4">
    <location>
        <begin position="357"/>
        <end position="438"/>
    </location>
</feature>
<comment type="caution">
    <text evidence="5">The sequence shown here is derived from an EMBL/GenBank/DDBJ whole genome shotgun (WGS) entry which is preliminary data.</text>
</comment>
<evidence type="ECO:0000313" key="6">
    <source>
        <dbReference type="Proteomes" id="UP000198841"/>
    </source>
</evidence>
<dbReference type="GO" id="GO:0008233">
    <property type="term" value="F:peptidase activity"/>
    <property type="evidence" value="ECO:0007669"/>
    <property type="project" value="UniProtKB-KW"/>
</dbReference>
<evidence type="ECO:0000313" key="5">
    <source>
        <dbReference type="EMBL" id="SFK10862.1"/>
    </source>
</evidence>
<dbReference type="GO" id="GO:0006508">
    <property type="term" value="P:proteolysis"/>
    <property type="evidence" value="ECO:0007669"/>
    <property type="project" value="UniProtKB-KW"/>
</dbReference>
<keyword evidence="1 5" id="KW-0645">Protease</keyword>
<proteinExistence type="inferred from homology"/>
<dbReference type="PANTHER" id="PTHR30217:SF6">
    <property type="entry name" value="TRNA HYDROXYLATION PROTEIN P"/>
    <property type="match status" value="1"/>
</dbReference>
<evidence type="ECO:0000256" key="1">
    <source>
        <dbReference type="ARBA" id="ARBA00022670"/>
    </source>
</evidence>
<dbReference type="InterPro" id="IPR001539">
    <property type="entry name" value="Peptidase_U32"/>
</dbReference>
<evidence type="ECO:0000256" key="3">
    <source>
        <dbReference type="ARBA" id="ARBA00038374"/>
    </source>
</evidence>
<evidence type="ECO:0000256" key="2">
    <source>
        <dbReference type="ARBA" id="ARBA00022801"/>
    </source>
</evidence>
<protein>
    <submittedName>
        <fullName evidence="5">Protease</fullName>
    </submittedName>
</protein>
<dbReference type="InterPro" id="IPR032525">
    <property type="entry name" value="Peptidase_U32_C"/>
</dbReference>
<gene>
    <name evidence="5" type="ORF">SAMN05518863_104403</name>
</gene>
<keyword evidence="2" id="KW-0378">Hydrolase</keyword>
<dbReference type="EMBL" id="FOSD01000004">
    <property type="protein sequence ID" value="SFK10862.1"/>
    <property type="molecule type" value="Genomic_DNA"/>
</dbReference>
<dbReference type="InterPro" id="IPR051454">
    <property type="entry name" value="RNA/ubiquinone_mod_enzymes"/>
</dbReference>
<reference evidence="5 6" key="1">
    <citation type="submission" date="2016-10" db="EMBL/GenBank/DDBJ databases">
        <authorList>
            <person name="Varghese N."/>
            <person name="Submissions S."/>
        </authorList>
    </citation>
    <scope>NUCLEOTIDE SEQUENCE [LARGE SCALE GENOMIC DNA]</scope>
    <source>
        <strain evidence="5 6">YR512</strain>
    </source>
</reference>
<name>A0A1I3WTP9_9GAMM</name>
<keyword evidence="6" id="KW-1185">Reference proteome</keyword>
<dbReference type="NCBIfam" id="NF011996">
    <property type="entry name" value="PRK15452.1"/>
    <property type="match status" value="1"/>
</dbReference>
<dbReference type="Pfam" id="PF16325">
    <property type="entry name" value="Peptidase_U32_C"/>
    <property type="match status" value="1"/>
</dbReference>